<reference evidence="3 4" key="1">
    <citation type="submission" date="2024-10" db="EMBL/GenBank/DDBJ databases">
        <title>The Natural Products Discovery Center: Release of the First 8490 Sequenced Strains for Exploring Actinobacteria Biosynthetic Diversity.</title>
        <authorList>
            <person name="Kalkreuter E."/>
            <person name="Kautsar S.A."/>
            <person name="Yang D."/>
            <person name="Bader C.D."/>
            <person name="Teijaro C.N."/>
            <person name="Fluegel L."/>
            <person name="Davis C.M."/>
            <person name="Simpson J.R."/>
            <person name="Lauterbach L."/>
            <person name="Steele A.D."/>
            <person name="Gui C."/>
            <person name="Meng S."/>
            <person name="Li G."/>
            <person name="Viehrig K."/>
            <person name="Ye F."/>
            <person name="Su P."/>
            <person name="Kiefer A.F."/>
            <person name="Nichols A."/>
            <person name="Cepeda A.J."/>
            <person name="Yan W."/>
            <person name="Fan B."/>
            <person name="Jiang Y."/>
            <person name="Adhikari A."/>
            <person name="Zheng C.-J."/>
            <person name="Schuster L."/>
            <person name="Cowan T.M."/>
            <person name="Smanski M.J."/>
            <person name="Chevrette M.G."/>
            <person name="De Carvalho L.P.S."/>
            <person name="Shen B."/>
        </authorList>
    </citation>
    <scope>NUCLEOTIDE SEQUENCE [LARGE SCALE GENOMIC DNA]</scope>
    <source>
        <strain evidence="3 4">NPDC087220</strain>
    </source>
</reference>
<evidence type="ECO:0000256" key="2">
    <source>
        <dbReference type="SAM" id="MobiDB-lite"/>
    </source>
</evidence>
<evidence type="ECO:0000313" key="4">
    <source>
        <dbReference type="Proteomes" id="UP001617351"/>
    </source>
</evidence>
<comment type="caution">
    <text evidence="3">The sequence shown here is derived from an EMBL/GenBank/DDBJ whole genome shotgun (WGS) entry which is preliminary data.</text>
</comment>
<proteinExistence type="inferred from homology"/>
<dbReference type="Proteomes" id="UP001617351">
    <property type="component" value="Unassembled WGS sequence"/>
</dbReference>
<dbReference type="InterPro" id="IPR043129">
    <property type="entry name" value="ATPase_NBD"/>
</dbReference>
<name>A0ABW8EDN9_STRT5</name>
<gene>
    <name evidence="3" type="ORF">ACIO7M_09575</name>
</gene>
<comment type="similarity">
    <text evidence="1">Belongs to the ROK (NagC/XylR) family.</text>
</comment>
<evidence type="ECO:0000256" key="1">
    <source>
        <dbReference type="ARBA" id="ARBA00006479"/>
    </source>
</evidence>
<dbReference type="Pfam" id="PF00480">
    <property type="entry name" value="ROK"/>
    <property type="match status" value="1"/>
</dbReference>
<protein>
    <submittedName>
        <fullName evidence="3">ROK family protein</fullName>
    </submittedName>
</protein>
<evidence type="ECO:0000313" key="3">
    <source>
        <dbReference type="EMBL" id="MFJ2821349.1"/>
    </source>
</evidence>
<organism evidence="3 4">
    <name type="scientific">Streptomyces toxytricini</name>
    <name type="common">Actinomyces toxytricini</name>
    <dbReference type="NCBI Taxonomy" id="67369"/>
    <lineage>
        <taxon>Bacteria</taxon>
        <taxon>Bacillati</taxon>
        <taxon>Actinomycetota</taxon>
        <taxon>Actinomycetes</taxon>
        <taxon>Kitasatosporales</taxon>
        <taxon>Streptomycetaceae</taxon>
        <taxon>Streptomyces</taxon>
    </lineage>
</organism>
<dbReference type="EMBL" id="JBIUYY010000003">
    <property type="protein sequence ID" value="MFJ2821349.1"/>
    <property type="molecule type" value="Genomic_DNA"/>
</dbReference>
<dbReference type="PANTHER" id="PTHR18964:SF169">
    <property type="entry name" value="N-ACETYLMANNOSAMINE KINASE"/>
    <property type="match status" value="1"/>
</dbReference>
<sequence>MTASSSAPPAPPAARATLAADIGGTWTRLRTGGPGAPVERLRSPSRLNHPGRPVAELRADMVDMLCAAAPENAAAALSFGAAIDHLTGTVHGSAPLWGAEAEPYDLGAELRRRRPDVAWSLVNDVTAALADFIVEHARHGTRRIGYLTISSGIALRVADLDGRRIPVDDRGLQGEIGHLPAMVTGAVPERTGLPCECGGVDHLASVASGPGIARVAARLGLDAGPGLPAWLPAALADGDPAAHRLLALCVEPVANMLRTLWCLDPHLDLLGLGGGVVEGLGTHYADELRRQLAVPTSYADPGRDGAWLAERLVFCGPGAVDPLQGAERIGRWLPGIVR</sequence>
<feature type="region of interest" description="Disordered" evidence="2">
    <location>
        <begin position="25"/>
        <end position="52"/>
    </location>
</feature>
<dbReference type="InterPro" id="IPR000600">
    <property type="entry name" value="ROK"/>
</dbReference>
<dbReference type="SUPFAM" id="SSF53067">
    <property type="entry name" value="Actin-like ATPase domain"/>
    <property type="match status" value="1"/>
</dbReference>
<dbReference type="PANTHER" id="PTHR18964">
    <property type="entry name" value="ROK (REPRESSOR, ORF, KINASE) FAMILY"/>
    <property type="match status" value="1"/>
</dbReference>
<dbReference type="Gene3D" id="3.30.420.40">
    <property type="match status" value="2"/>
</dbReference>
<dbReference type="RefSeq" id="WP_402379116.1">
    <property type="nucleotide sequence ID" value="NZ_JBIUYY010000003.1"/>
</dbReference>
<accession>A0ABW8EDN9</accession>
<keyword evidence="4" id="KW-1185">Reference proteome</keyword>